<feature type="transmembrane region" description="Helical" evidence="8">
    <location>
        <begin position="196"/>
        <end position="218"/>
    </location>
</feature>
<keyword evidence="4" id="KW-1003">Cell membrane</keyword>
<evidence type="ECO:0000256" key="6">
    <source>
        <dbReference type="ARBA" id="ARBA00022989"/>
    </source>
</evidence>
<dbReference type="PANTHER" id="PTHR36838">
    <property type="entry name" value="AUXIN EFFLUX CARRIER FAMILY PROTEIN"/>
    <property type="match status" value="1"/>
</dbReference>
<organism evidence="9 10">
    <name type="scientific">Adlercreutzia wanghongyangiae</name>
    <dbReference type="NCBI Taxonomy" id="3111451"/>
    <lineage>
        <taxon>Bacteria</taxon>
        <taxon>Bacillati</taxon>
        <taxon>Actinomycetota</taxon>
        <taxon>Coriobacteriia</taxon>
        <taxon>Eggerthellales</taxon>
        <taxon>Eggerthellaceae</taxon>
        <taxon>Adlercreutzia</taxon>
    </lineage>
</organism>
<sequence>MTAGMIGIFQEIVTLFAIVGVGYAAKKLRFMNDEFDRMLSKLVINIALPGMVLGSVLTATELPTRAEVWMCLGLSVAGTLIMFAVAYGFTLLLRIPDGHRGVYRFMLCFGNVGFIGYPVLSAIFGSDALVYAAVFNLPFNFFVFTVGAWFLTQDTDGDVKVQTTWRTFVTPVMLSCVAAVILTLTGVHYVPILGDALNTLGSITTPAALLIIGSSLANLPARDLVGSPRLWLCALFRLLGMPVVIWAVFQAFVPAGLMFSVAVVLAGMPVATNGTMLCYQYGGNSRVMAQGTFVTTVLALATIPVLAGFVSTVM</sequence>
<protein>
    <submittedName>
        <fullName evidence="9">AEC family transporter</fullName>
    </submittedName>
</protein>
<keyword evidence="10" id="KW-1185">Reference proteome</keyword>
<reference evidence="9 10" key="1">
    <citation type="submission" date="2024-01" db="EMBL/GenBank/DDBJ databases">
        <title>novel species in genus Adlercreutzia.</title>
        <authorList>
            <person name="Liu X."/>
        </authorList>
    </citation>
    <scope>NUCLEOTIDE SEQUENCE [LARGE SCALE GENOMIC DNA]</scope>
    <source>
        <strain evidence="9 10">R7</strain>
    </source>
</reference>
<feature type="transmembrane region" description="Helical" evidence="8">
    <location>
        <begin position="291"/>
        <end position="310"/>
    </location>
</feature>
<feature type="transmembrane region" description="Helical" evidence="8">
    <location>
        <begin position="105"/>
        <end position="124"/>
    </location>
</feature>
<evidence type="ECO:0000313" key="9">
    <source>
        <dbReference type="EMBL" id="MEC4176323.1"/>
    </source>
</evidence>
<feature type="transmembrane region" description="Helical" evidence="8">
    <location>
        <begin position="130"/>
        <end position="151"/>
    </location>
</feature>
<dbReference type="PANTHER" id="PTHR36838:SF1">
    <property type="entry name" value="SLR1864 PROTEIN"/>
    <property type="match status" value="1"/>
</dbReference>
<dbReference type="Pfam" id="PF03547">
    <property type="entry name" value="Mem_trans"/>
    <property type="match status" value="1"/>
</dbReference>
<evidence type="ECO:0000313" key="10">
    <source>
        <dbReference type="Proteomes" id="UP001349994"/>
    </source>
</evidence>
<dbReference type="InterPro" id="IPR004776">
    <property type="entry name" value="Mem_transp_PIN-like"/>
</dbReference>
<dbReference type="RefSeq" id="WP_338210570.1">
    <property type="nucleotide sequence ID" value="NZ_JAYMFF010000014.1"/>
</dbReference>
<feature type="transmembrane region" description="Helical" evidence="8">
    <location>
        <begin position="230"/>
        <end position="249"/>
    </location>
</feature>
<feature type="transmembrane region" description="Helical" evidence="8">
    <location>
        <begin position="255"/>
        <end position="279"/>
    </location>
</feature>
<accession>A0ABU6IIZ3</accession>
<comment type="similarity">
    <text evidence="2">Belongs to the auxin efflux carrier (TC 2.A.69) family.</text>
</comment>
<keyword evidence="7 8" id="KW-0472">Membrane</keyword>
<feature type="transmembrane region" description="Helical" evidence="8">
    <location>
        <begin position="72"/>
        <end position="93"/>
    </location>
</feature>
<feature type="transmembrane region" description="Helical" evidence="8">
    <location>
        <begin position="6"/>
        <end position="26"/>
    </location>
</feature>
<dbReference type="Proteomes" id="UP001349994">
    <property type="component" value="Unassembled WGS sequence"/>
</dbReference>
<evidence type="ECO:0000256" key="4">
    <source>
        <dbReference type="ARBA" id="ARBA00022475"/>
    </source>
</evidence>
<evidence type="ECO:0000256" key="5">
    <source>
        <dbReference type="ARBA" id="ARBA00022692"/>
    </source>
</evidence>
<keyword evidence="5 8" id="KW-0812">Transmembrane</keyword>
<keyword evidence="6 8" id="KW-1133">Transmembrane helix</keyword>
<gene>
    <name evidence="9" type="ORF">VIN30_07655</name>
</gene>
<evidence type="ECO:0000256" key="2">
    <source>
        <dbReference type="ARBA" id="ARBA00010145"/>
    </source>
</evidence>
<feature type="transmembrane region" description="Helical" evidence="8">
    <location>
        <begin position="38"/>
        <end position="60"/>
    </location>
</feature>
<evidence type="ECO:0000256" key="7">
    <source>
        <dbReference type="ARBA" id="ARBA00023136"/>
    </source>
</evidence>
<dbReference type="InterPro" id="IPR038770">
    <property type="entry name" value="Na+/solute_symporter_sf"/>
</dbReference>
<dbReference type="Gene3D" id="1.20.1530.20">
    <property type="match status" value="1"/>
</dbReference>
<comment type="caution">
    <text evidence="9">The sequence shown here is derived from an EMBL/GenBank/DDBJ whole genome shotgun (WGS) entry which is preliminary data.</text>
</comment>
<evidence type="ECO:0000256" key="8">
    <source>
        <dbReference type="SAM" id="Phobius"/>
    </source>
</evidence>
<comment type="subcellular location">
    <subcellularLocation>
        <location evidence="1">Cell membrane</location>
        <topology evidence="1">Multi-pass membrane protein</topology>
    </subcellularLocation>
</comment>
<feature type="transmembrane region" description="Helical" evidence="8">
    <location>
        <begin position="172"/>
        <end position="190"/>
    </location>
</feature>
<proteinExistence type="inferred from homology"/>
<evidence type="ECO:0000256" key="1">
    <source>
        <dbReference type="ARBA" id="ARBA00004651"/>
    </source>
</evidence>
<name>A0ABU6IIZ3_9ACTN</name>
<keyword evidence="3" id="KW-0813">Transport</keyword>
<dbReference type="EMBL" id="JAYMFF010000014">
    <property type="protein sequence ID" value="MEC4176323.1"/>
    <property type="molecule type" value="Genomic_DNA"/>
</dbReference>
<evidence type="ECO:0000256" key="3">
    <source>
        <dbReference type="ARBA" id="ARBA00022448"/>
    </source>
</evidence>